<dbReference type="Gene3D" id="3.40.630.30">
    <property type="match status" value="1"/>
</dbReference>
<evidence type="ECO:0000313" key="3">
    <source>
        <dbReference type="EMBL" id="GLQ72344.1"/>
    </source>
</evidence>
<dbReference type="SMART" id="SM00563">
    <property type="entry name" value="PlsC"/>
    <property type="match status" value="1"/>
</dbReference>
<dbReference type="InterPro" id="IPR000182">
    <property type="entry name" value="GNAT_dom"/>
</dbReference>
<evidence type="ECO:0000313" key="4">
    <source>
        <dbReference type="Proteomes" id="UP001156690"/>
    </source>
</evidence>
<dbReference type="SUPFAM" id="SSF55729">
    <property type="entry name" value="Acyl-CoA N-acyltransferases (Nat)"/>
    <property type="match status" value="1"/>
</dbReference>
<dbReference type="PANTHER" id="PTHR43792:SF5">
    <property type="entry name" value="RIBOSOMAL-PROTEIN-SERINE ACETYLTRANSFERASE"/>
    <property type="match status" value="1"/>
</dbReference>
<dbReference type="AlphaFoldDB" id="A0AAV5NPS6"/>
<dbReference type="InterPro" id="IPR051531">
    <property type="entry name" value="N-acetyltransferase"/>
</dbReference>
<sequence length="393" mass="44541">MNRFVKVLFFALVVKPFVLIVIGLNVRGRDNFPKTEGCVVIANHNSHLDTLVLMSLFPLNRIHKIRPVAAADYFLEQGGFKAWFASVCIGILALDRKGNTDKNALFDECHKALDNGDTLILFPEGSRGSPEEFSELKKGIYYLVEQHAHIKVIPVLMHGLGKAMPKGSKIPVPFNCDCIIGEALPTSHSADEFLDNVIVSFTDLSEHCLTRDKSKDLEFNQPDIKLNTERLTIRRIKLADKQDVAHYVTNPDIARYLPEGALDEQKMDELLEQEANGTPTTYAVELKGSGKVVGHMIFHPCFNEYTFEIGWVIHCDHQRNGYAFEAAQALIDYGFSKGNVHRVIATCQPQNTSSYRLMEKLGMRREGHFKECVHREDGEWWDEYLYAILKTEL</sequence>
<keyword evidence="1" id="KW-0812">Transmembrane</keyword>
<dbReference type="CDD" id="cd07989">
    <property type="entry name" value="LPLAT_AGPAT-like"/>
    <property type="match status" value="1"/>
</dbReference>
<keyword evidence="1" id="KW-0472">Membrane</keyword>
<evidence type="ECO:0000259" key="2">
    <source>
        <dbReference type="PROSITE" id="PS51186"/>
    </source>
</evidence>
<dbReference type="GO" id="GO:0016747">
    <property type="term" value="F:acyltransferase activity, transferring groups other than amino-acyl groups"/>
    <property type="evidence" value="ECO:0007669"/>
    <property type="project" value="InterPro"/>
</dbReference>
<feature type="domain" description="N-acetyltransferase" evidence="2">
    <location>
        <begin position="231"/>
        <end position="391"/>
    </location>
</feature>
<reference evidence="4" key="1">
    <citation type="journal article" date="2019" name="Int. J. Syst. Evol. Microbiol.">
        <title>The Global Catalogue of Microorganisms (GCM) 10K type strain sequencing project: providing services to taxonomists for standard genome sequencing and annotation.</title>
        <authorList>
            <consortium name="The Broad Institute Genomics Platform"/>
            <consortium name="The Broad Institute Genome Sequencing Center for Infectious Disease"/>
            <person name="Wu L."/>
            <person name="Ma J."/>
        </authorList>
    </citation>
    <scope>NUCLEOTIDE SEQUENCE [LARGE SCALE GENOMIC DNA]</scope>
    <source>
        <strain evidence="4">NBRC 15640</strain>
    </source>
</reference>
<dbReference type="Pfam" id="PF13302">
    <property type="entry name" value="Acetyltransf_3"/>
    <property type="match status" value="1"/>
</dbReference>
<organism evidence="3 4">
    <name type="scientific">Vibrio penaeicida</name>
    <dbReference type="NCBI Taxonomy" id="104609"/>
    <lineage>
        <taxon>Bacteria</taxon>
        <taxon>Pseudomonadati</taxon>
        <taxon>Pseudomonadota</taxon>
        <taxon>Gammaproteobacteria</taxon>
        <taxon>Vibrionales</taxon>
        <taxon>Vibrionaceae</taxon>
        <taxon>Vibrio</taxon>
    </lineage>
</organism>
<dbReference type="EMBL" id="BSNX01000013">
    <property type="protein sequence ID" value="GLQ72344.1"/>
    <property type="molecule type" value="Genomic_DNA"/>
</dbReference>
<protein>
    <recommendedName>
        <fullName evidence="2">N-acetyltransferase domain-containing protein</fullName>
    </recommendedName>
</protein>
<dbReference type="Pfam" id="PF01553">
    <property type="entry name" value="Acyltransferase"/>
    <property type="match status" value="1"/>
</dbReference>
<feature type="transmembrane region" description="Helical" evidence="1">
    <location>
        <begin position="7"/>
        <end position="26"/>
    </location>
</feature>
<dbReference type="InterPro" id="IPR002123">
    <property type="entry name" value="Plipid/glycerol_acylTrfase"/>
</dbReference>
<accession>A0AAV5NPS6</accession>
<evidence type="ECO:0000256" key="1">
    <source>
        <dbReference type="SAM" id="Phobius"/>
    </source>
</evidence>
<keyword evidence="4" id="KW-1185">Reference proteome</keyword>
<keyword evidence="1" id="KW-1133">Transmembrane helix</keyword>
<dbReference type="PROSITE" id="PS51186">
    <property type="entry name" value="GNAT"/>
    <property type="match status" value="1"/>
</dbReference>
<dbReference type="SUPFAM" id="SSF69593">
    <property type="entry name" value="Glycerol-3-phosphate (1)-acyltransferase"/>
    <property type="match status" value="1"/>
</dbReference>
<proteinExistence type="predicted"/>
<comment type="caution">
    <text evidence="3">The sequence shown here is derived from an EMBL/GenBank/DDBJ whole genome shotgun (WGS) entry which is preliminary data.</text>
</comment>
<dbReference type="Proteomes" id="UP001156690">
    <property type="component" value="Unassembled WGS sequence"/>
</dbReference>
<gene>
    <name evidence="3" type="ORF">GCM10007932_17040</name>
</gene>
<dbReference type="PANTHER" id="PTHR43792">
    <property type="entry name" value="GNAT FAMILY, PUTATIVE (AFU_ORTHOLOGUE AFUA_3G00765)-RELATED-RELATED"/>
    <property type="match status" value="1"/>
</dbReference>
<name>A0AAV5NPS6_9VIBR</name>
<dbReference type="InterPro" id="IPR016181">
    <property type="entry name" value="Acyl_CoA_acyltransferase"/>
</dbReference>